<dbReference type="Proteomes" id="UP000186817">
    <property type="component" value="Unassembled WGS sequence"/>
</dbReference>
<accession>A0A1Q9E7V9</accession>
<keyword evidence="4 5" id="KW-0472">Membrane</keyword>
<evidence type="ECO:0000256" key="5">
    <source>
        <dbReference type="SAM" id="Phobius"/>
    </source>
</evidence>
<keyword evidence="3 5" id="KW-1133">Transmembrane helix</keyword>
<dbReference type="EMBL" id="LSRX01000235">
    <property type="protein sequence ID" value="OLQ03505.1"/>
    <property type="molecule type" value="Genomic_DNA"/>
</dbReference>
<dbReference type="GO" id="GO:0005216">
    <property type="term" value="F:monoatomic ion channel activity"/>
    <property type="evidence" value="ECO:0007669"/>
    <property type="project" value="InterPro"/>
</dbReference>
<proteinExistence type="predicted"/>
<keyword evidence="6" id="KW-0732">Signal</keyword>
<feature type="signal peptide" evidence="6">
    <location>
        <begin position="1"/>
        <end position="25"/>
    </location>
</feature>
<dbReference type="Gene3D" id="1.10.287.70">
    <property type="match status" value="1"/>
</dbReference>
<evidence type="ECO:0000256" key="4">
    <source>
        <dbReference type="ARBA" id="ARBA00023136"/>
    </source>
</evidence>
<evidence type="ECO:0000313" key="8">
    <source>
        <dbReference type="EMBL" id="OLQ03505.1"/>
    </source>
</evidence>
<organism evidence="8 9">
    <name type="scientific">Symbiodinium microadriaticum</name>
    <name type="common">Dinoflagellate</name>
    <name type="synonym">Zooxanthella microadriatica</name>
    <dbReference type="NCBI Taxonomy" id="2951"/>
    <lineage>
        <taxon>Eukaryota</taxon>
        <taxon>Sar</taxon>
        <taxon>Alveolata</taxon>
        <taxon>Dinophyceae</taxon>
        <taxon>Suessiales</taxon>
        <taxon>Symbiodiniaceae</taxon>
        <taxon>Symbiodinium</taxon>
    </lineage>
</organism>
<evidence type="ECO:0000256" key="1">
    <source>
        <dbReference type="ARBA" id="ARBA00004141"/>
    </source>
</evidence>
<dbReference type="OrthoDB" id="420284at2759"/>
<evidence type="ECO:0000313" key="9">
    <source>
        <dbReference type="Proteomes" id="UP000186817"/>
    </source>
</evidence>
<sequence length="533" mass="58427">MAPFVVGVLNFGLAIILTTLVGQRATPWAVDETEEDIETWFGSIGRSMQTLFTIQTLSGWDHIAAVLSGVYPSTVVVPLIIIYMMLCCFAVIGLITSVISDSFMASQQKEQKNQEIGKALRYENVTRHLEEWFFQYGRSLPGCIGREELEKALSEPQVSSLLLSMERPAKKTEILKLYDRINKEPSFSGRVQLLLTTELSIRFESRRTGLCLLLDFLDALSMGAQSDRGRGRRGRAVSVVSSLRFVAAKLEILPLSTMLNSLSVCSWTGADKWSRMPCKEALPLSLGIVIALEKAAAAADDRVSEQDKKRDFFMCRNNAPMCYSSMLAIFRRCLIGYVGLSPSEAVRYTLHSCKVTTLSWANQVAIDAQLKAAQGHHATVEVGKSVRKYRRDDVLPQLNCQHRLLGAIGKGWRPVTPLQRGVVILDDAQGFVPTCNADADTEPEVSGDEVEQLADDCPVQAFDCVAPSDGEEDAEGTASSGSEECLASADELDCDSEDGSNYVGSWIVNLSSGLFHKACEDPCCFAADAEAED</sequence>
<evidence type="ECO:0000256" key="6">
    <source>
        <dbReference type="SAM" id="SignalP"/>
    </source>
</evidence>
<feature type="domain" description="Ion transport" evidence="7">
    <location>
        <begin position="28"/>
        <end position="110"/>
    </location>
</feature>
<evidence type="ECO:0000256" key="2">
    <source>
        <dbReference type="ARBA" id="ARBA00022692"/>
    </source>
</evidence>
<feature type="chain" id="PRO_5012796663" description="Ion transport domain-containing protein" evidence="6">
    <location>
        <begin position="26"/>
        <end position="533"/>
    </location>
</feature>
<protein>
    <recommendedName>
        <fullName evidence="7">Ion transport domain-containing protein</fullName>
    </recommendedName>
</protein>
<dbReference type="InterPro" id="IPR005821">
    <property type="entry name" value="Ion_trans_dom"/>
</dbReference>
<keyword evidence="9" id="KW-1185">Reference proteome</keyword>
<keyword evidence="2 5" id="KW-0812">Transmembrane</keyword>
<name>A0A1Q9E7V9_SYMMI</name>
<feature type="transmembrane region" description="Helical" evidence="5">
    <location>
        <begin position="75"/>
        <end position="99"/>
    </location>
</feature>
<evidence type="ECO:0000259" key="7">
    <source>
        <dbReference type="Pfam" id="PF00520"/>
    </source>
</evidence>
<gene>
    <name evidence="8" type="ORF">AK812_SmicGene13561</name>
</gene>
<comment type="caution">
    <text evidence="8">The sequence shown here is derived from an EMBL/GenBank/DDBJ whole genome shotgun (WGS) entry which is preliminary data.</text>
</comment>
<dbReference type="AlphaFoldDB" id="A0A1Q9E7V9"/>
<reference evidence="8 9" key="1">
    <citation type="submission" date="2016-02" db="EMBL/GenBank/DDBJ databases">
        <title>Genome analysis of coral dinoflagellate symbionts highlights evolutionary adaptations to a symbiotic lifestyle.</title>
        <authorList>
            <person name="Aranda M."/>
            <person name="Li Y."/>
            <person name="Liew Y.J."/>
            <person name="Baumgarten S."/>
            <person name="Simakov O."/>
            <person name="Wilson M."/>
            <person name="Piel J."/>
            <person name="Ashoor H."/>
            <person name="Bougouffa S."/>
            <person name="Bajic V.B."/>
            <person name="Ryu T."/>
            <person name="Ravasi T."/>
            <person name="Bayer T."/>
            <person name="Micklem G."/>
            <person name="Kim H."/>
            <person name="Bhak J."/>
            <person name="Lajeunesse T.C."/>
            <person name="Voolstra C.R."/>
        </authorList>
    </citation>
    <scope>NUCLEOTIDE SEQUENCE [LARGE SCALE GENOMIC DNA]</scope>
    <source>
        <strain evidence="8 9">CCMP2467</strain>
    </source>
</reference>
<evidence type="ECO:0000256" key="3">
    <source>
        <dbReference type="ARBA" id="ARBA00022989"/>
    </source>
</evidence>
<dbReference type="GO" id="GO:0016020">
    <property type="term" value="C:membrane"/>
    <property type="evidence" value="ECO:0007669"/>
    <property type="project" value="UniProtKB-SubCell"/>
</dbReference>
<dbReference type="Pfam" id="PF00520">
    <property type="entry name" value="Ion_trans"/>
    <property type="match status" value="1"/>
</dbReference>
<comment type="subcellular location">
    <subcellularLocation>
        <location evidence="1">Membrane</location>
        <topology evidence="1">Multi-pass membrane protein</topology>
    </subcellularLocation>
</comment>